<protein>
    <submittedName>
        <fullName evidence="11">Uncharacterized protein</fullName>
    </submittedName>
</protein>
<evidence type="ECO:0000256" key="7">
    <source>
        <dbReference type="ARBA" id="ARBA00023242"/>
    </source>
</evidence>
<evidence type="ECO:0000259" key="10">
    <source>
        <dbReference type="PROSITE" id="PS51294"/>
    </source>
</evidence>
<dbReference type="PANTHER" id="PTHR47994:SF5">
    <property type="entry name" value="F14D16.11-RELATED"/>
    <property type="match status" value="1"/>
</dbReference>
<dbReference type="GO" id="GO:0005634">
    <property type="term" value="C:nucleus"/>
    <property type="evidence" value="ECO:0007669"/>
    <property type="project" value="UniProtKB-SubCell"/>
</dbReference>
<evidence type="ECO:0000256" key="4">
    <source>
        <dbReference type="ARBA" id="ARBA00023015"/>
    </source>
</evidence>
<dbReference type="PROSITE" id="PS51294">
    <property type="entry name" value="HTH_MYB"/>
    <property type="match status" value="2"/>
</dbReference>
<gene>
    <name evidence="11" type="ORF">U9M48_044073</name>
</gene>
<comment type="subcellular location">
    <subcellularLocation>
        <location evidence="1">Nucleus</location>
    </subcellularLocation>
</comment>
<dbReference type="FunFam" id="1.10.10.60:FF:000157">
    <property type="entry name" value="Myb transcription factor"/>
    <property type="match status" value="1"/>
</dbReference>
<dbReference type="Pfam" id="PF00249">
    <property type="entry name" value="Myb_DNA-binding"/>
    <property type="match status" value="2"/>
</dbReference>
<keyword evidence="2" id="KW-0678">Repressor</keyword>
<evidence type="ECO:0000256" key="1">
    <source>
        <dbReference type="ARBA" id="ARBA00004123"/>
    </source>
</evidence>
<dbReference type="InterPro" id="IPR009057">
    <property type="entry name" value="Homeodomain-like_sf"/>
</dbReference>
<accession>A0AAQ3XHU4</accession>
<feature type="domain" description="Myb-like" evidence="9">
    <location>
        <begin position="41"/>
        <end position="93"/>
    </location>
</feature>
<dbReference type="SUPFAM" id="SSF46689">
    <property type="entry name" value="Homeodomain-like"/>
    <property type="match status" value="1"/>
</dbReference>
<keyword evidence="5" id="KW-0238">DNA-binding</keyword>
<evidence type="ECO:0000256" key="3">
    <source>
        <dbReference type="ARBA" id="ARBA00022737"/>
    </source>
</evidence>
<evidence type="ECO:0000256" key="6">
    <source>
        <dbReference type="ARBA" id="ARBA00023163"/>
    </source>
</evidence>
<dbReference type="PROSITE" id="PS50090">
    <property type="entry name" value="MYB_LIKE"/>
    <property type="match status" value="2"/>
</dbReference>
<keyword evidence="3" id="KW-0677">Repeat</keyword>
<dbReference type="GO" id="GO:1901141">
    <property type="term" value="P:regulation of lignin biosynthetic process"/>
    <property type="evidence" value="ECO:0007669"/>
    <property type="project" value="UniProtKB-ARBA"/>
</dbReference>
<evidence type="ECO:0000256" key="2">
    <source>
        <dbReference type="ARBA" id="ARBA00022491"/>
    </source>
</evidence>
<dbReference type="Gene3D" id="1.10.10.60">
    <property type="entry name" value="Homeodomain-like"/>
    <property type="match status" value="2"/>
</dbReference>
<feature type="domain" description="Myb-like" evidence="9">
    <location>
        <begin position="94"/>
        <end position="144"/>
    </location>
</feature>
<feature type="compositionally biased region" description="Low complexity" evidence="8">
    <location>
        <begin position="186"/>
        <end position="200"/>
    </location>
</feature>
<keyword evidence="7" id="KW-0539">Nucleus</keyword>
<dbReference type="PANTHER" id="PTHR47994">
    <property type="entry name" value="F14D16.11-RELATED"/>
    <property type="match status" value="1"/>
</dbReference>
<dbReference type="EMBL" id="CP144754">
    <property type="protein sequence ID" value="WVZ98665.1"/>
    <property type="molecule type" value="Genomic_DNA"/>
</dbReference>
<dbReference type="FunFam" id="1.10.10.60:FF:000001">
    <property type="entry name" value="MYB-related transcription factor"/>
    <property type="match status" value="1"/>
</dbReference>
<dbReference type="SMART" id="SM00717">
    <property type="entry name" value="SANT"/>
    <property type="match status" value="2"/>
</dbReference>
<keyword evidence="12" id="KW-1185">Reference proteome</keyword>
<evidence type="ECO:0000256" key="8">
    <source>
        <dbReference type="SAM" id="MobiDB-lite"/>
    </source>
</evidence>
<evidence type="ECO:0000256" key="5">
    <source>
        <dbReference type="ARBA" id="ARBA00023125"/>
    </source>
</evidence>
<organism evidence="11 12">
    <name type="scientific">Paspalum notatum var. saurae</name>
    <dbReference type="NCBI Taxonomy" id="547442"/>
    <lineage>
        <taxon>Eukaryota</taxon>
        <taxon>Viridiplantae</taxon>
        <taxon>Streptophyta</taxon>
        <taxon>Embryophyta</taxon>
        <taxon>Tracheophyta</taxon>
        <taxon>Spermatophyta</taxon>
        <taxon>Magnoliopsida</taxon>
        <taxon>Liliopsida</taxon>
        <taxon>Poales</taxon>
        <taxon>Poaceae</taxon>
        <taxon>PACMAD clade</taxon>
        <taxon>Panicoideae</taxon>
        <taxon>Andropogonodae</taxon>
        <taxon>Paspaleae</taxon>
        <taxon>Paspalinae</taxon>
        <taxon>Paspalum</taxon>
    </lineage>
</organism>
<sequence>MPRDSTRSLGAALRPLSSPPPRVYRCCRQPAAMGRSPCCEKAHTNKGAWTKEEDERLVSYIRAHGEGCWRALPKAAGLLRCGKSCRLRWMNYLRPDLKRGNFTDAEDELIIRLHALLGNKWSLIAGQLPGRTDNEIKNYWNTHIKRKLMARGIDPQTHRPVGAAAAATAAVLGTGAPAAKPESSDDGGNSSGASASASAGTTEEPRCPDLNLDLSVGPPPAPAPTPSVCLCYRLGQACRCQRGGGPGVQQGTFGYLRPLEQGQYT</sequence>
<dbReference type="AlphaFoldDB" id="A0AAQ3XHU4"/>
<dbReference type="InterPro" id="IPR001005">
    <property type="entry name" value="SANT/Myb"/>
</dbReference>
<feature type="domain" description="HTH myb-type" evidence="10">
    <location>
        <begin position="94"/>
        <end position="148"/>
    </location>
</feature>
<keyword evidence="6" id="KW-0804">Transcription</keyword>
<dbReference type="CDD" id="cd00167">
    <property type="entry name" value="SANT"/>
    <property type="match status" value="2"/>
</dbReference>
<feature type="region of interest" description="Disordered" evidence="8">
    <location>
        <begin position="175"/>
        <end position="219"/>
    </location>
</feature>
<dbReference type="GO" id="GO:0003700">
    <property type="term" value="F:DNA-binding transcription factor activity"/>
    <property type="evidence" value="ECO:0007669"/>
    <property type="project" value="UniProtKB-ARBA"/>
</dbReference>
<evidence type="ECO:0000313" key="11">
    <source>
        <dbReference type="EMBL" id="WVZ98665.1"/>
    </source>
</evidence>
<evidence type="ECO:0000313" key="12">
    <source>
        <dbReference type="Proteomes" id="UP001341281"/>
    </source>
</evidence>
<feature type="domain" description="HTH myb-type" evidence="10">
    <location>
        <begin position="41"/>
        <end position="93"/>
    </location>
</feature>
<dbReference type="GO" id="GO:0000976">
    <property type="term" value="F:transcription cis-regulatory region binding"/>
    <property type="evidence" value="ECO:0007669"/>
    <property type="project" value="UniProtKB-ARBA"/>
</dbReference>
<keyword evidence="4" id="KW-0805">Transcription regulation</keyword>
<dbReference type="InterPro" id="IPR015495">
    <property type="entry name" value="Myb_TF_plants"/>
</dbReference>
<reference evidence="11 12" key="1">
    <citation type="submission" date="2024-02" db="EMBL/GenBank/DDBJ databases">
        <title>High-quality chromosome-scale genome assembly of Pensacola bahiagrass (Paspalum notatum Flugge var. saurae).</title>
        <authorList>
            <person name="Vega J.M."/>
            <person name="Podio M."/>
            <person name="Orjuela J."/>
            <person name="Siena L.A."/>
            <person name="Pessino S.C."/>
            <person name="Combes M.C."/>
            <person name="Mariac C."/>
            <person name="Albertini E."/>
            <person name="Pupilli F."/>
            <person name="Ortiz J.P.A."/>
            <person name="Leblanc O."/>
        </authorList>
    </citation>
    <scope>NUCLEOTIDE SEQUENCE [LARGE SCALE GENOMIC DNA]</scope>
    <source>
        <strain evidence="11">R1</strain>
        <tissue evidence="11">Leaf</tissue>
    </source>
</reference>
<dbReference type="Proteomes" id="UP001341281">
    <property type="component" value="Chromosome 10"/>
</dbReference>
<dbReference type="InterPro" id="IPR017930">
    <property type="entry name" value="Myb_dom"/>
</dbReference>
<evidence type="ECO:0000259" key="9">
    <source>
        <dbReference type="PROSITE" id="PS50090"/>
    </source>
</evidence>
<proteinExistence type="predicted"/>
<name>A0AAQ3XHU4_PASNO</name>